<gene>
    <name evidence="3" type="ORF">CUN49_02510</name>
</gene>
<dbReference type="Pfam" id="PF00391">
    <property type="entry name" value="PEP-utilizers"/>
    <property type="match status" value="1"/>
</dbReference>
<dbReference type="Pfam" id="PF01326">
    <property type="entry name" value="PPDK_N"/>
    <property type="match status" value="1"/>
</dbReference>
<dbReference type="Gene3D" id="3.50.30.10">
    <property type="entry name" value="Phosphohistidine domain"/>
    <property type="match status" value="1"/>
</dbReference>
<sequence length="764" mass="85500">MSYYGTLTGKKERLWLPLGYGGAAKYGIGPKAALLDVARRYRLPVPIGIILVDEAWRRALGSGLVRRHDDGSISVPDPSRLVFAIGFPNFEWELPGPFAVRSAFSAEDGEAQSLAGYFATRLNVDGRDPVQLAEALGAVWGSAERHQAQLGALRRDVLIMRMVDAKHSGVAFTEHVHADDLVNFTEGLADKLVSGAVAGQSLSLPKLRPGEKPNADLPAWAQRLQLLLRQVRRVFSHKRSGRDWDIEWADDGTTCWLIQIRPITRPTRRNEAFTIANHKEILPPLPSVFMTSLIASCADRLFAYYRAFDSALPENRPFIEVFNGRPYINLSLMVEMMRTFGLPSKLVTDSIGGEVERDYPANVWQMLRKAVPLMRFGMAQLFAVQTARRKQRRIYQQTAQTFERFDQLISAAQRVYTELVTGMFALTSAISLPMLLLRRFGVLEEHSLRTRSIATALYTDLAPLRQLAANNAAVRAALQRGALPDDPTFRAQWERYLKKHGHRGIYESDLARPRFHEQPAPLLSMLLAPSTERKPPRRTLKGLLTLPLAWQANRAVRAREQLRYHAMRAFDVLRANLLRLAKRAVQRAQLPEPDSIWELTIDEVLRLDDGWAPDAVFFAERTAEIARLKRLPVPDLLHRFDDLERDLPPEARSPHLRGISLTVGEVVGRAWVLHEPTQTPPPFEPPVILVARSVDVGWLPIFAQVQGAVVETGGDLSHGSIILRELGLPSITNVRAATRLIQNGDWLHLKAGQGLVALEGASSS</sequence>
<dbReference type="Proteomes" id="UP000229681">
    <property type="component" value="Unassembled WGS sequence"/>
</dbReference>
<dbReference type="InterPro" id="IPR002192">
    <property type="entry name" value="PPDK_AMP/ATP-bd"/>
</dbReference>
<dbReference type="Gene3D" id="3.30.1490.20">
    <property type="entry name" value="ATP-grasp fold, A domain"/>
    <property type="match status" value="1"/>
</dbReference>
<dbReference type="Gene3D" id="3.30.470.20">
    <property type="entry name" value="ATP-grasp fold, B domain"/>
    <property type="match status" value="1"/>
</dbReference>
<feature type="domain" description="Pyruvate phosphate dikinase AMP/ATP-binding" evidence="2">
    <location>
        <begin position="97"/>
        <end position="204"/>
    </location>
</feature>
<evidence type="ECO:0000259" key="2">
    <source>
        <dbReference type="Pfam" id="PF01326"/>
    </source>
</evidence>
<evidence type="ECO:0000259" key="1">
    <source>
        <dbReference type="Pfam" id="PF00391"/>
    </source>
</evidence>
<protein>
    <recommendedName>
        <fullName evidence="5">Phosphoenolpyruvate synthase</fullName>
    </recommendedName>
</protein>
<feature type="domain" description="PEP-utilising enzyme mobile" evidence="1">
    <location>
        <begin position="683"/>
        <end position="754"/>
    </location>
</feature>
<dbReference type="InterPro" id="IPR008279">
    <property type="entry name" value="PEP-util_enz_mobile_dom"/>
</dbReference>
<dbReference type="InterPro" id="IPR036637">
    <property type="entry name" value="Phosphohistidine_dom_sf"/>
</dbReference>
<dbReference type="InterPro" id="IPR013815">
    <property type="entry name" value="ATP_grasp_subdomain_1"/>
</dbReference>
<dbReference type="EMBL" id="PGTM01000019">
    <property type="protein sequence ID" value="PJF37004.1"/>
    <property type="molecule type" value="Genomic_DNA"/>
</dbReference>
<evidence type="ECO:0008006" key="5">
    <source>
        <dbReference type="Google" id="ProtNLM"/>
    </source>
</evidence>
<dbReference type="PANTHER" id="PTHR43615:SF1">
    <property type="entry name" value="PPDK_N DOMAIN-CONTAINING PROTEIN"/>
    <property type="match status" value="1"/>
</dbReference>
<dbReference type="PANTHER" id="PTHR43615">
    <property type="entry name" value="PHOSPHOENOLPYRUVATE SYNTHASE-RELATED"/>
    <property type="match status" value="1"/>
</dbReference>
<evidence type="ECO:0000313" key="4">
    <source>
        <dbReference type="Proteomes" id="UP000229681"/>
    </source>
</evidence>
<dbReference type="AlphaFoldDB" id="A0A2M8PHJ1"/>
<proteinExistence type="predicted"/>
<reference evidence="3 4" key="1">
    <citation type="submission" date="2017-11" db="EMBL/GenBank/DDBJ databases">
        <title>Evolution of Phototrophy in the Chloroflexi Phylum Driven by Horizontal Gene Transfer.</title>
        <authorList>
            <person name="Ward L.M."/>
            <person name="Hemp J."/>
            <person name="Shih P.M."/>
            <person name="Mcglynn S.E."/>
            <person name="Fischer W."/>
        </authorList>
    </citation>
    <scope>NUCLEOTIDE SEQUENCE [LARGE SCALE GENOMIC DNA]</scope>
    <source>
        <strain evidence="3">JP3_13</strain>
    </source>
</reference>
<evidence type="ECO:0000313" key="3">
    <source>
        <dbReference type="EMBL" id="PJF37004.1"/>
    </source>
</evidence>
<comment type="caution">
    <text evidence="3">The sequence shown here is derived from an EMBL/GenBank/DDBJ whole genome shotgun (WGS) entry which is preliminary data.</text>
</comment>
<dbReference type="GO" id="GO:0005524">
    <property type="term" value="F:ATP binding"/>
    <property type="evidence" value="ECO:0007669"/>
    <property type="project" value="InterPro"/>
</dbReference>
<dbReference type="SUPFAM" id="SSF52009">
    <property type="entry name" value="Phosphohistidine domain"/>
    <property type="match status" value="1"/>
</dbReference>
<dbReference type="SUPFAM" id="SSF56059">
    <property type="entry name" value="Glutathione synthetase ATP-binding domain-like"/>
    <property type="match status" value="1"/>
</dbReference>
<dbReference type="GO" id="GO:0016301">
    <property type="term" value="F:kinase activity"/>
    <property type="evidence" value="ECO:0007669"/>
    <property type="project" value="InterPro"/>
</dbReference>
<organism evidence="3 4">
    <name type="scientific">Candidatus Thermofonsia Clade 1 bacterium</name>
    <dbReference type="NCBI Taxonomy" id="2364210"/>
    <lineage>
        <taxon>Bacteria</taxon>
        <taxon>Bacillati</taxon>
        <taxon>Chloroflexota</taxon>
        <taxon>Candidatus Thermofontia</taxon>
        <taxon>Candidatus Thermofonsia Clade 1</taxon>
    </lineage>
</organism>
<name>A0A2M8PHJ1_9CHLR</name>
<accession>A0A2M8PHJ1</accession>
<dbReference type="InterPro" id="IPR051549">
    <property type="entry name" value="PEP_Utilizing_Enz"/>
</dbReference>